<dbReference type="OrthoDB" id="9773188at2"/>
<dbReference type="SUPFAM" id="SSF53335">
    <property type="entry name" value="S-adenosyl-L-methionine-dependent methyltransferases"/>
    <property type="match status" value="1"/>
</dbReference>
<dbReference type="InterPro" id="IPR029063">
    <property type="entry name" value="SAM-dependent_MTases_sf"/>
</dbReference>
<dbReference type="STRING" id="1505087.AYJ54_29715"/>
<dbReference type="GO" id="GO:0008757">
    <property type="term" value="F:S-adenosylmethionine-dependent methyltransferase activity"/>
    <property type="evidence" value="ECO:0007669"/>
    <property type="project" value="InterPro"/>
</dbReference>
<dbReference type="PANTHER" id="PTHR43464">
    <property type="entry name" value="METHYLTRANSFERASE"/>
    <property type="match status" value="1"/>
</dbReference>
<evidence type="ECO:0000259" key="1">
    <source>
        <dbReference type="Pfam" id="PF08241"/>
    </source>
</evidence>
<evidence type="ECO:0000313" key="2">
    <source>
        <dbReference type="EMBL" id="OAF01255.1"/>
    </source>
</evidence>
<dbReference type="RefSeq" id="WP_063707700.1">
    <property type="nucleotide sequence ID" value="NZ_LUUB01000106.1"/>
</dbReference>
<gene>
    <name evidence="2" type="ORF">AYJ54_29715</name>
</gene>
<proteinExistence type="predicted"/>
<keyword evidence="2" id="KW-0808">Transferase</keyword>
<dbReference type="EMBL" id="LUUB01000106">
    <property type="protein sequence ID" value="OAF01255.1"/>
    <property type="molecule type" value="Genomic_DNA"/>
</dbReference>
<dbReference type="InterPro" id="IPR013216">
    <property type="entry name" value="Methyltransf_11"/>
</dbReference>
<comment type="caution">
    <text evidence="2">The sequence shown here is derived from an EMBL/GenBank/DDBJ whole genome shotgun (WGS) entry which is preliminary data.</text>
</comment>
<reference evidence="2 3" key="1">
    <citation type="submission" date="2016-03" db="EMBL/GenBank/DDBJ databases">
        <title>Draft Genome Sequence of the Strain BR 10245 (Bradyrhizobium sp.) isolated from nodules of Centrolobium paraense.</title>
        <authorList>
            <person name="Simoes-Araujo J.L.Sr."/>
            <person name="Barauna A.C."/>
            <person name="Silva K."/>
            <person name="Zilli J.E."/>
        </authorList>
    </citation>
    <scope>NUCLEOTIDE SEQUENCE [LARGE SCALE GENOMIC DNA]</scope>
    <source>
        <strain evidence="2 3">BR 10245</strain>
    </source>
</reference>
<evidence type="ECO:0000313" key="3">
    <source>
        <dbReference type="Proteomes" id="UP000076959"/>
    </source>
</evidence>
<keyword evidence="3" id="KW-1185">Reference proteome</keyword>
<dbReference type="Pfam" id="PF08241">
    <property type="entry name" value="Methyltransf_11"/>
    <property type="match status" value="1"/>
</dbReference>
<dbReference type="AlphaFoldDB" id="A0A176YCV3"/>
<dbReference type="GO" id="GO:0032259">
    <property type="term" value="P:methylation"/>
    <property type="evidence" value="ECO:0007669"/>
    <property type="project" value="UniProtKB-KW"/>
</dbReference>
<name>A0A176YCV3_9BRAD</name>
<dbReference type="Gene3D" id="3.40.50.150">
    <property type="entry name" value="Vaccinia Virus protein VP39"/>
    <property type="match status" value="1"/>
</dbReference>
<organism evidence="2 3">
    <name type="scientific">Bradyrhizobium centrolobii</name>
    <dbReference type="NCBI Taxonomy" id="1505087"/>
    <lineage>
        <taxon>Bacteria</taxon>
        <taxon>Pseudomonadati</taxon>
        <taxon>Pseudomonadota</taxon>
        <taxon>Alphaproteobacteria</taxon>
        <taxon>Hyphomicrobiales</taxon>
        <taxon>Nitrobacteraceae</taxon>
        <taxon>Bradyrhizobium</taxon>
    </lineage>
</organism>
<dbReference type="CDD" id="cd02440">
    <property type="entry name" value="AdoMet_MTases"/>
    <property type="match status" value="1"/>
</dbReference>
<accession>A0A176YCV3</accession>
<feature type="domain" description="Methyltransferase type 11" evidence="1">
    <location>
        <begin position="54"/>
        <end position="148"/>
    </location>
</feature>
<sequence length="264" mass="30214">MSENSTSMSKPTGSSERFGYEWSHYNEIRADYETQFRKWTPFVGPDDWKGMSVLDVGCGTGRNSLWPLKYGAREAVAMDIDDGSLAVARHNLAQFPNATVLKQSAFDIGFEDRFDIAFSIGVIHHLESPELALRQMVKAAKPGGRVLIWVYGYENNEWIVRFADPLRKALFSRLPIGLVHHLSLYPSAVLWLLLRLGVGRLAYFDLLRTFSFRHLRSIVFDQMLPRIAHYWRRETVQSLMEDAGLKGVRLEWVNEMSWAAIGSK</sequence>
<keyword evidence="2" id="KW-0489">Methyltransferase</keyword>
<protein>
    <submittedName>
        <fullName evidence="2">Methyltransferase</fullName>
    </submittedName>
</protein>
<dbReference type="Proteomes" id="UP000076959">
    <property type="component" value="Unassembled WGS sequence"/>
</dbReference>